<dbReference type="Pfam" id="PF05141">
    <property type="entry name" value="DIT1_PvcA"/>
    <property type="match status" value="1"/>
</dbReference>
<proteinExistence type="predicted"/>
<gene>
    <name evidence="1" type="ORF">BS50DRAFT_626602</name>
</gene>
<dbReference type="Proteomes" id="UP000240883">
    <property type="component" value="Unassembled WGS sequence"/>
</dbReference>
<keyword evidence="2" id="KW-1185">Reference proteome</keyword>
<dbReference type="InterPro" id="IPR007817">
    <property type="entry name" value="Isocyanide_synthase_DIT1"/>
</dbReference>
<dbReference type="PANTHER" id="PTHR37285">
    <property type="entry name" value="SPORE WALL MATURATION PROTEIN DIT1"/>
    <property type="match status" value="1"/>
</dbReference>
<dbReference type="PANTHER" id="PTHR37285:SF5">
    <property type="entry name" value="SPORE WALL MATURATION PROTEIN DIT1"/>
    <property type="match status" value="1"/>
</dbReference>
<dbReference type="STRING" id="1448308.A0A2T2N2M3"/>
<accession>A0A2T2N2M3</accession>
<evidence type="ECO:0000313" key="1">
    <source>
        <dbReference type="EMBL" id="PSN59670.1"/>
    </source>
</evidence>
<dbReference type="EMBL" id="KZ678154">
    <property type="protein sequence ID" value="PSN59670.1"/>
    <property type="molecule type" value="Genomic_DNA"/>
</dbReference>
<organism evidence="1 2">
    <name type="scientific">Corynespora cassiicola Philippines</name>
    <dbReference type="NCBI Taxonomy" id="1448308"/>
    <lineage>
        <taxon>Eukaryota</taxon>
        <taxon>Fungi</taxon>
        <taxon>Dikarya</taxon>
        <taxon>Ascomycota</taxon>
        <taxon>Pezizomycotina</taxon>
        <taxon>Dothideomycetes</taxon>
        <taxon>Pleosporomycetidae</taxon>
        <taxon>Pleosporales</taxon>
        <taxon>Corynesporascaceae</taxon>
        <taxon>Corynespora</taxon>
    </lineage>
</organism>
<dbReference type="OrthoDB" id="429813at2759"/>
<protein>
    <submittedName>
        <fullName evidence="1">Uncharacterized protein</fullName>
    </submittedName>
</protein>
<name>A0A2T2N2M3_CORCC</name>
<dbReference type="AlphaFoldDB" id="A0A2T2N2M3"/>
<sequence>MTERLLAYEGALEAAFPNHIRLSIHRSTGESKIPIPLIPQPEGFGLQPWNCCVLVTAQGQFLTGHSRDYRYNDSCEVIEKDGKPFFIRERHDVFNWPEHIRLDHMYGGTVIVENTSLQDEELSPALKLKLANLVLRCKSVEVRGFRI</sequence>
<reference evidence="1 2" key="1">
    <citation type="journal article" date="2018" name="Front. Microbiol.">
        <title>Genome-Wide Analysis of Corynespora cassiicola Leaf Fall Disease Putative Effectors.</title>
        <authorList>
            <person name="Lopez D."/>
            <person name="Ribeiro S."/>
            <person name="Label P."/>
            <person name="Fumanal B."/>
            <person name="Venisse J.S."/>
            <person name="Kohler A."/>
            <person name="de Oliveira R.R."/>
            <person name="Labutti K."/>
            <person name="Lipzen A."/>
            <person name="Lail K."/>
            <person name="Bauer D."/>
            <person name="Ohm R.A."/>
            <person name="Barry K.W."/>
            <person name="Spatafora J."/>
            <person name="Grigoriev I.V."/>
            <person name="Martin F.M."/>
            <person name="Pujade-Renaud V."/>
        </authorList>
    </citation>
    <scope>NUCLEOTIDE SEQUENCE [LARGE SCALE GENOMIC DNA]</scope>
    <source>
        <strain evidence="1 2">Philippines</strain>
    </source>
</reference>
<evidence type="ECO:0000313" key="2">
    <source>
        <dbReference type="Proteomes" id="UP000240883"/>
    </source>
</evidence>